<dbReference type="AlphaFoldDB" id="A0A2N9ISS9"/>
<evidence type="ECO:0000313" key="3">
    <source>
        <dbReference type="EMBL" id="SPD10792.1"/>
    </source>
</evidence>
<feature type="region of interest" description="Disordered" evidence="1">
    <location>
        <begin position="419"/>
        <end position="498"/>
    </location>
</feature>
<protein>
    <recommendedName>
        <fullName evidence="2">C2H2-type domain-containing protein</fullName>
    </recommendedName>
</protein>
<feature type="region of interest" description="Disordered" evidence="1">
    <location>
        <begin position="279"/>
        <end position="323"/>
    </location>
</feature>
<reference evidence="4" key="1">
    <citation type="submission" date="2018-02" db="EMBL/GenBank/DDBJ databases">
        <authorList>
            <person name="Cohen D.B."/>
            <person name="Kent A.D."/>
        </authorList>
    </citation>
    <scope>NUCLEOTIDE SEQUENCE</scope>
</reference>
<dbReference type="InterPro" id="IPR013087">
    <property type="entry name" value="Znf_C2H2_type"/>
</dbReference>
<gene>
    <name evidence="3" type="ORF">FSB_LOCUS38674</name>
    <name evidence="4" type="ORF">FSB_LOCUS55132</name>
</gene>
<accession>A0A2N9ISS9</accession>
<feature type="compositionally biased region" description="Polar residues" evidence="1">
    <location>
        <begin position="287"/>
        <end position="313"/>
    </location>
</feature>
<evidence type="ECO:0000259" key="2">
    <source>
        <dbReference type="PROSITE" id="PS00028"/>
    </source>
</evidence>
<feature type="compositionally biased region" description="Basic residues" evidence="1">
    <location>
        <begin position="419"/>
        <end position="434"/>
    </location>
</feature>
<organism evidence="4">
    <name type="scientific">Fagus sylvatica</name>
    <name type="common">Beechnut</name>
    <dbReference type="NCBI Taxonomy" id="28930"/>
    <lineage>
        <taxon>Eukaryota</taxon>
        <taxon>Viridiplantae</taxon>
        <taxon>Streptophyta</taxon>
        <taxon>Embryophyta</taxon>
        <taxon>Tracheophyta</taxon>
        <taxon>Spermatophyta</taxon>
        <taxon>Magnoliopsida</taxon>
        <taxon>eudicotyledons</taxon>
        <taxon>Gunneridae</taxon>
        <taxon>Pentapetalae</taxon>
        <taxon>rosids</taxon>
        <taxon>fabids</taxon>
        <taxon>Fagales</taxon>
        <taxon>Fagaceae</taxon>
        <taxon>Fagus</taxon>
    </lineage>
</organism>
<feature type="domain" description="C2H2-type" evidence="2">
    <location>
        <begin position="355"/>
        <end position="376"/>
    </location>
</feature>
<evidence type="ECO:0000313" key="4">
    <source>
        <dbReference type="EMBL" id="SPD27250.1"/>
    </source>
</evidence>
<evidence type="ECO:0000256" key="1">
    <source>
        <dbReference type="SAM" id="MobiDB-lite"/>
    </source>
</evidence>
<sequence>MSMHFNPSSNPNQIGLVFQTDPIDHGQLVSHPQSNFGLNNVNGGAVINPQLVGTNPMISSNPTIGLHQNELIPLMNYPAPSSLVQFGTHGQLGLGPRVTEMIRTYVTPQRVQVHTIIDFFPVQNQAPAIPQPEVGFTDARTQLLSANSTMERFFTPNDQIQIQGQPTFQAQSLPVTNVVNHSLVTDQPFHQFIQTPIHDPRYYQNPSSQNVNHYQNPSLVNLPCLVSRLQNQNCCNPSYYQNPPRTQVTLQLIEEDEPSHLDDKAKSEEVLAPEPLRAYFPKPNELQDPSDQNPPQKNTILQNPHLNESSSNPPLGASNSANTNVSNAAADASDEIEGDGRTHSLPCKKYGPYTCPKCKGVFKTSQFFAAHMVSAHYKTETKDERRKRLAAKYKGKKLRLVQSSGGLTVVPESFIAPRKRHAKRKNVHKKAKRAPRVEEEDKVEKQEQTPPEKQDDETPPDEKLDDETPPEKQDNQTPPEKQERPPLSDLLDEEGLIDVEVKLEPYFEPMA</sequence>
<dbReference type="PROSITE" id="PS00028">
    <property type="entry name" value="ZINC_FINGER_C2H2_1"/>
    <property type="match status" value="1"/>
</dbReference>
<dbReference type="EMBL" id="OIVN01003370">
    <property type="protein sequence ID" value="SPD10792.1"/>
    <property type="molecule type" value="Genomic_DNA"/>
</dbReference>
<feature type="compositionally biased region" description="Basic and acidic residues" evidence="1">
    <location>
        <begin position="435"/>
        <end position="453"/>
    </location>
</feature>
<dbReference type="EMBL" id="OIVN01006185">
    <property type="protein sequence ID" value="SPD27250.1"/>
    <property type="molecule type" value="Genomic_DNA"/>
</dbReference>
<proteinExistence type="predicted"/>
<feature type="compositionally biased region" description="Basic and acidic residues" evidence="1">
    <location>
        <begin position="469"/>
        <end position="486"/>
    </location>
</feature>
<feature type="compositionally biased region" description="Acidic residues" evidence="1">
    <location>
        <begin position="454"/>
        <end position="468"/>
    </location>
</feature>
<name>A0A2N9ISS9_FAGSY</name>